<dbReference type="Pfam" id="PF00144">
    <property type="entry name" value="Beta-lactamase"/>
    <property type="match status" value="1"/>
</dbReference>
<organism evidence="5 6">
    <name type="scientific">Deinococcus yavapaiensis KR-236</name>
    <dbReference type="NCBI Taxonomy" id="694435"/>
    <lineage>
        <taxon>Bacteria</taxon>
        <taxon>Thermotogati</taxon>
        <taxon>Deinococcota</taxon>
        <taxon>Deinococci</taxon>
        <taxon>Deinococcales</taxon>
        <taxon>Deinococcaceae</taxon>
        <taxon>Deinococcus</taxon>
    </lineage>
</organism>
<dbReference type="InterPro" id="IPR012338">
    <property type="entry name" value="Beta-lactam/transpept-like"/>
</dbReference>
<accession>A0A318S731</accession>
<evidence type="ECO:0000256" key="2">
    <source>
        <dbReference type="ARBA" id="ARBA00023136"/>
    </source>
</evidence>
<gene>
    <name evidence="5" type="ORF">DES52_11657</name>
</gene>
<dbReference type="PANTHER" id="PTHR46825">
    <property type="entry name" value="D-ALANYL-D-ALANINE-CARBOXYPEPTIDASE/ENDOPEPTIDASE AMPH"/>
    <property type="match status" value="1"/>
</dbReference>
<keyword evidence="3" id="KW-0732">Signal</keyword>
<dbReference type="InterPro" id="IPR001466">
    <property type="entry name" value="Beta-lactam-related"/>
</dbReference>
<protein>
    <submittedName>
        <fullName evidence="5">CubicO group peptidase (Beta-lactamase class C family)</fullName>
    </submittedName>
</protein>
<proteinExistence type="predicted"/>
<name>A0A318S731_9DEIO</name>
<evidence type="ECO:0000256" key="3">
    <source>
        <dbReference type="SAM" id="SignalP"/>
    </source>
</evidence>
<reference evidence="5 6" key="1">
    <citation type="submission" date="2018-06" db="EMBL/GenBank/DDBJ databases">
        <title>Genomic Encyclopedia of Type Strains, Phase IV (KMG-IV): sequencing the most valuable type-strain genomes for metagenomic binning, comparative biology and taxonomic classification.</title>
        <authorList>
            <person name="Goeker M."/>
        </authorList>
    </citation>
    <scope>NUCLEOTIDE SEQUENCE [LARGE SCALE GENOMIC DNA]</scope>
    <source>
        <strain evidence="5 6">DSM 18048</strain>
    </source>
</reference>
<evidence type="ECO:0000256" key="1">
    <source>
        <dbReference type="ARBA" id="ARBA00004370"/>
    </source>
</evidence>
<dbReference type="SUPFAM" id="SSF56601">
    <property type="entry name" value="beta-lactamase/transpeptidase-like"/>
    <property type="match status" value="1"/>
</dbReference>
<feature type="domain" description="Beta-lactamase-related" evidence="4">
    <location>
        <begin position="48"/>
        <end position="352"/>
    </location>
</feature>
<feature type="chain" id="PRO_5016371080" evidence="3">
    <location>
        <begin position="35"/>
        <end position="365"/>
    </location>
</feature>
<feature type="signal peptide" evidence="3">
    <location>
        <begin position="1"/>
        <end position="34"/>
    </location>
</feature>
<evidence type="ECO:0000259" key="4">
    <source>
        <dbReference type="Pfam" id="PF00144"/>
    </source>
</evidence>
<dbReference type="Proteomes" id="UP000248326">
    <property type="component" value="Unassembled WGS sequence"/>
</dbReference>
<dbReference type="PANTHER" id="PTHR46825:SF11">
    <property type="entry name" value="PENICILLIN-BINDING PROTEIN 4"/>
    <property type="match status" value="1"/>
</dbReference>
<dbReference type="Gene3D" id="3.40.710.10">
    <property type="entry name" value="DD-peptidase/beta-lactamase superfamily"/>
    <property type="match status" value="1"/>
</dbReference>
<dbReference type="GO" id="GO:0016020">
    <property type="term" value="C:membrane"/>
    <property type="evidence" value="ECO:0007669"/>
    <property type="project" value="UniProtKB-SubCell"/>
</dbReference>
<evidence type="ECO:0000313" key="6">
    <source>
        <dbReference type="Proteomes" id="UP000248326"/>
    </source>
</evidence>
<dbReference type="AlphaFoldDB" id="A0A318S731"/>
<comment type="subcellular location">
    <subcellularLocation>
        <location evidence="1">Membrane</location>
    </subcellularLocation>
</comment>
<dbReference type="EMBL" id="QJSX01000016">
    <property type="protein sequence ID" value="PYE50990.1"/>
    <property type="molecule type" value="Genomic_DNA"/>
</dbReference>
<dbReference type="InterPro" id="IPR050491">
    <property type="entry name" value="AmpC-like"/>
</dbReference>
<comment type="caution">
    <text evidence="5">The sequence shown here is derived from an EMBL/GenBank/DDBJ whole genome shotgun (WGS) entry which is preliminary data.</text>
</comment>
<keyword evidence="6" id="KW-1185">Reference proteome</keyword>
<dbReference type="RefSeq" id="WP_110888178.1">
    <property type="nucleotide sequence ID" value="NZ_QJSX01000016.1"/>
</dbReference>
<keyword evidence="2" id="KW-0472">Membrane</keyword>
<dbReference type="OrthoDB" id="9803467at2"/>
<evidence type="ECO:0000313" key="5">
    <source>
        <dbReference type="EMBL" id="PYE50990.1"/>
    </source>
</evidence>
<sequence length="365" mass="38856">MERTYVWTDRRRRSFTVVPLLVSALVALAPSALSGGAGGANQAADARLDAYLTDLAAQQGFSGAVLVARRGTVLLSKGYGMADREHKVRNAPTTAYPVGGVSLGMVLAAALKLEEQGVLKDGALVCTYLRSCPAAWQPITVGMVIDGTAGLPGWGWDQEGHSVADSLAGCQSTGLAFRPSPTAVDYRNCTVVVLGTIFEKVTGKPWATVMREAIFTPAGMTHSGRMTDAMLPPARARDYAGSTANPVGHYNDYFQVVSTLEDVYAYDNALFGGKILSSRSLKRLVTPRASVSEPDAGITEEGRAAQWKVGKIAGHQVIFTTGNTYHFTAANLRFPTDGVTVIVMSNDDDNDVETVAVHLANMLFH</sequence>